<evidence type="ECO:0000313" key="4">
    <source>
        <dbReference type="Proteomes" id="UP000177152"/>
    </source>
</evidence>
<accession>A0A1G2K798</accession>
<protein>
    <recommendedName>
        <fullName evidence="2">Peptidoglycan binding-like domain-containing protein</fullName>
    </recommendedName>
</protein>
<dbReference type="Pfam" id="PF01471">
    <property type="entry name" value="PG_binding_1"/>
    <property type="match status" value="2"/>
</dbReference>
<dbReference type="AlphaFoldDB" id="A0A1G2K798"/>
<dbReference type="EMBL" id="MHQC01000013">
    <property type="protein sequence ID" value="OGZ95297.1"/>
    <property type="molecule type" value="Genomic_DNA"/>
</dbReference>
<evidence type="ECO:0000256" key="1">
    <source>
        <dbReference type="SAM" id="SignalP"/>
    </source>
</evidence>
<feature type="chain" id="PRO_5009583375" description="Peptidoglycan binding-like domain-containing protein" evidence="1">
    <location>
        <begin position="28"/>
        <end position="568"/>
    </location>
</feature>
<sequence>MQTFFLRLSFLLFFAWSWFLTAPQALAGIISFTSSPSNINNGQITGFVWSTTGNSGAKLNLSCLRGVQYFYDNGSPITCGTDLLDLATNGAMSVQIINTNTIVSTIQATLSPKNADGSGYESATQTASVTIQPASTVITDFTATPGDVEGGNTVTYAWTTKYVDGVNMTFSCAEGIKIHNTADNAMVTCGQYIFPSKIEAGGQRIFKFENSAAVGSKVVTISLIPAMSDGTYDASRGKTLDVTVRPAPIKVPHITIISPPALLLTSGGTTSITWAGTNVAGVNFVFPCQFGVSVTTLLDASTTLPCGSYAFMANQPDSTTTLSFIFKNTSSARATVLMKIVPFLTNGTYDPASGVERVIDILPVGVSVPVPLSANPVPVSIPNPFAPPLSSGTASVFKYTFTRPLSYGVINDVDVRALQQILVLEGFFSGSATGNFYRQTETAVKAFQTKYGIQALGNVGPATRAKLNAFYGGTSTVPPLGTTLPPASSALSHTFLRALSFGMAGDADVVALQKILQNEGVYSGPISGNFFTLTRSAVKAFQTKYGIQALGNVGPATRAKLNALYGSH</sequence>
<feature type="signal peptide" evidence="1">
    <location>
        <begin position="1"/>
        <end position="27"/>
    </location>
</feature>
<feature type="domain" description="Peptidoglycan binding-like" evidence="2">
    <location>
        <begin position="413"/>
        <end position="467"/>
    </location>
</feature>
<dbReference type="Gene3D" id="1.10.101.10">
    <property type="entry name" value="PGBD-like superfamily/PGBD"/>
    <property type="match status" value="2"/>
</dbReference>
<dbReference type="Proteomes" id="UP000177152">
    <property type="component" value="Unassembled WGS sequence"/>
</dbReference>
<evidence type="ECO:0000313" key="3">
    <source>
        <dbReference type="EMBL" id="OGZ95297.1"/>
    </source>
</evidence>
<feature type="domain" description="Peptidoglycan binding-like" evidence="2">
    <location>
        <begin position="507"/>
        <end position="561"/>
    </location>
</feature>
<dbReference type="InterPro" id="IPR036366">
    <property type="entry name" value="PGBDSf"/>
</dbReference>
<proteinExistence type="predicted"/>
<evidence type="ECO:0000259" key="2">
    <source>
        <dbReference type="Pfam" id="PF01471"/>
    </source>
</evidence>
<dbReference type="InterPro" id="IPR036365">
    <property type="entry name" value="PGBD-like_sf"/>
</dbReference>
<comment type="caution">
    <text evidence="3">The sequence shown here is derived from an EMBL/GenBank/DDBJ whole genome shotgun (WGS) entry which is preliminary data.</text>
</comment>
<dbReference type="SUPFAM" id="SSF47090">
    <property type="entry name" value="PGBD-like"/>
    <property type="match status" value="2"/>
</dbReference>
<gene>
    <name evidence="3" type="ORF">A2633_03755</name>
</gene>
<name>A0A1G2K798_9BACT</name>
<organism evidence="3 4">
    <name type="scientific">Candidatus Sungbacteria bacterium RIFCSPHIGHO2_01_FULL_47_32</name>
    <dbReference type="NCBI Taxonomy" id="1802264"/>
    <lineage>
        <taxon>Bacteria</taxon>
        <taxon>Candidatus Sungiibacteriota</taxon>
    </lineage>
</organism>
<reference evidence="3 4" key="1">
    <citation type="journal article" date="2016" name="Nat. Commun.">
        <title>Thousands of microbial genomes shed light on interconnected biogeochemical processes in an aquifer system.</title>
        <authorList>
            <person name="Anantharaman K."/>
            <person name="Brown C.T."/>
            <person name="Hug L.A."/>
            <person name="Sharon I."/>
            <person name="Castelle C.J."/>
            <person name="Probst A.J."/>
            <person name="Thomas B.C."/>
            <person name="Singh A."/>
            <person name="Wilkins M.J."/>
            <person name="Karaoz U."/>
            <person name="Brodie E.L."/>
            <person name="Williams K.H."/>
            <person name="Hubbard S.S."/>
            <person name="Banfield J.F."/>
        </authorList>
    </citation>
    <scope>NUCLEOTIDE SEQUENCE [LARGE SCALE GENOMIC DNA]</scope>
</reference>
<dbReference type="InterPro" id="IPR002477">
    <property type="entry name" value="Peptidoglycan-bd-like"/>
</dbReference>
<keyword evidence="1" id="KW-0732">Signal</keyword>